<dbReference type="AlphaFoldDB" id="A0A9P7QAL5"/>
<reference evidence="2 3" key="1">
    <citation type="journal article" date="2020" name="bioRxiv">
        <title>Whole genome comparisons of ergot fungi reveals the divergence and evolution of species within the genus Claviceps are the result of varying mechanisms driving genome evolution and host range expansion.</title>
        <authorList>
            <person name="Wyka S.A."/>
            <person name="Mondo S.J."/>
            <person name="Liu M."/>
            <person name="Dettman J."/>
            <person name="Nalam V."/>
            <person name="Broders K.D."/>
        </authorList>
    </citation>
    <scope>NUCLEOTIDE SEQUENCE [LARGE SCALE GENOMIC DNA]</scope>
    <source>
        <strain evidence="2 3">Clav52</strain>
    </source>
</reference>
<accession>A0A9P7QAL5</accession>
<protein>
    <submittedName>
        <fullName evidence="2">Uncharacterized protein</fullName>
    </submittedName>
</protein>
<dbReference type="Proteomes" id="UP000707071">
    <property type="component" value="Unassembled WGS sequence"/>
</dbReference>
<feature type="compositionally biased region" description="Polar residues" evidence="1">
    <location>
        <begin position="1"/>
        <end position="25"/>
    </location>
</feature>
<dbReference type="EMBL" id="SRRH01000885">
    <property type="protein sequence ID" value="KAG6284334.1"/>
    <property type="molecule type" value="Genomic_DNA"/>
</dbReference>
<sequence>SPHQSVPQGGVPTYQTASERSQPTEEGNIVRRDSASILAQRNTRVKVYVSAVGAPDCLALYLVVRISRLSSKLMIDLFLGAEPRFNGLSICFVIKLCDNPAFYAVPRTDEDGQISPLLAPRSGMAMEEAL</sequence>
<evidence type="ECO:0000313" key="2">
    <source>
        <dbReference type="EMBL" id="KAG6284334.1"/>
    </source>
</evidence>
<gene>
    <name evidence="2" type="ORF">E4U09_007961</name>
</gene>
<organism evidence="2 3">
    <name type="scientific">Claviceps aff. purpurea</name>
    <dbReference type="NCBI Taxonomy" id="1967640"/>
    <lineage>
        <taxon>Eukaryota</taxon>
        <taxon>Fungi</taxon>
        <taxon>Dikarya</taxon>
        <taxon>Ascomycota</taxon>
        <taxon>Pezizomycotina</taxon>
        <taxon>Sordariomycetes</taxon>
        <taxon>Hypocreomycetidae</taxon>
        <taxon>Hypocreales</taxon>
        <taxon>Clavicipitaceae</taxon>
        <taxon>Claviceps</taxon>
    </lineage>
</organism>
<feature type="region of interest" description="Disordered" evidence="1">
    <location>
        <begin position="1"/>
        <end position="30"/>
    </location>
</feature>
<comment type="caution">
    <text evidence="2">The sequence shown here is derived from an EMBL/GenBank/DDBJ whole genome shotgun (WGS) entry which is preliminary data.</text>
</comment>
<keyword evidence="3" id="KW-1185">Reference proteome</keyword>
<evidence type="ECO:0000313" key="3">
    <source>
        <dbReference type="Proteomes" id="UP000707071"/>
    </source>
</evidence>
<feature type="non-terminal residue" evidence="2">
    <location>
        <position position="1"/>
    </location>
</feature>
<name>A0A9P7QAL5_9HYPO</name>
<proteinExistence type="predicted"/>
<evidence type="ECO:0000256" key="1">
    <source>
        <dbReference type="SAM" id="MobiDB-lite"/>
    </source>
</evidence>